<evidence type="ECO:0000313" key="7">
    <source>
        <dbReference type="Proteomes" id="UP000428260"/>
    </source>
</evidence>
<evidence type="ECO:0000256" key="2">
    <source>
        <dbReference type="ARBA" id="ARBA00022692"/>
    </source>
</evidence>
<sequence length="524" mass="59625">MKESKRTYPLQIQIIISLIRILIGWHFLYEGISKLATPGWSSASYLMDSKWLFSGIFHQIIGNPSALAVVDFLNVWGLILIGVGLFLGLFTRIASISGLLLLLLYYVASPPFVFSKGVVDGHYFIINKNLIEAAMLLLIATLRKDTMYGLDNYLEIIWVKRKEQKFPKEMNHEIPEQLVSSRREMIKNLAVVPFMGGAFFGMAKKQGWLSFEEKNLANVDAVTSASMLTAKNIDLSQLKGEVPKGKIKHLELSRIIPGGNLVSGFAHSRDLVYVSPLIKTYFTDEKIIETLWIYEACGINATIMRTDENTIRVLKEYRRRGGKIQWLAQTYPKGKDLSNIQLAIDNGAVGAFVMGNIADQIVYENRLEDLVLPIEFIRKNGLIGGVAAHYLKVPQTCMEQNIEVDFFMKTFHHDNYWSAHPVENRRQIVEEKENYTQHDKFHDNLWCVSADETKAFFDNCEVPWIAYKVLAAGAIKPQDGIRFAYENGADFTCVGMFDFQVIENANIVHDTLNSSLKRERKWFA</sequence>
<evidence type="ECO:0000256" key="5">
    <source>
        <dbReference type="SAM" id="Phobius"/>
    </source>
</evidence>
<dbReference type="Pfam" id="PF07681">
    <property type="entry name" value="DoxX"/>
    <property type="match status" value="1"/>
</dbReference>
<dbReference type="AlphaFoldDB" id="A0A6I6JNZ8"/>
<keyword evidence="4 5" id="KW-0472">Membrane</keyword>
<dbReference type="EMBL" id="CP046401">
    <property type="protein sequence ID" value="QGY42798.1"/>
    <property type="molecule type" value="Genomic_DNA"/>
</dbReference>
<organism evidence="6 7">
    <name type="scientific">Maribellus comscasis</name>
    <dbReference type="NCBI Taxonomy" id="2681766"/>
    <lineage>
        <taxon>Bacteria</taxon>
        <taxon>Pseudomonadati</taxon>
        <taxon>Bacteroidota</taxon>
        <taxon>Bacteroidia</taxon>
        <taxon>Marinilabiliales</taxon>
        <taxon>Prolixibacteraceae</taxon>
        <taxon>Maribellus</taxon>
    </lineage>
</organism>
<reference evidence="6 7" key="1">
    <citation type="submission" date="2019-11" db="EMBL/GenBank/DDBJ databases">
        <authorList>
            <person name="Zheng R.K."/>
            <person name="Sun C.M."/>
        </authorList>
    </citation>
    <scope>NUCLEOTIDE SEQUENCE [LARGE SCALE GENOMIC DNA]</scope>
    <source>
        <strain evidence="6 7">WC007</strain>
    </source>
</reference>
<gene>
    <name evidence="6" type="ORF">GM418_03765</name>
</gene>
<evidence type="ECO:0000256" key="3">
    <source>
        <dbReference type="ARBA" id="ARBA00022989"/>
    </source>
</evidence>
<evidence type="ECO:0000256" key="4">
    <source>
        <dbReference type="ARBA" id="ARBA00023136"/>
    </source>
</evidence>
<proteinExistence type="predicted"/>
<keyword evidence="7" id="KW-1185">Reference proteome</keyword>
<protein>
    <submittedName>
        <fullName evidence="6">DoxX family membrane protein</fullName>
    </submittedName>
</protein>
<keyword evidence="2 5" id="KW-0812">Transmembrane</keyword>
<dbReference type="InterPro" id="IPR032808">
    <property type="entry name" value="DoxX"/>
</dbReference>
<accession>A0A6I6JNZ8</accession>
<name>A0A6I6JNZ8_9BACT</name>
<dbReference type="Proteomes" id="UP000428260">
    <property type="component" value="Chromosome"/>
</dbReference>
<evidence type="ECO:0000256" key="1">
    <source>
        <dbReference type="ARBA" id="ARBA00004141"/>
    </source>
</evidence>
<dbReference type="RefSeq" id="WP_158863292.1">
    <property type="nucleotide sequence ID" value="NZ_CP046401.1"/>
</dbReference>
<keyword evidence="3 5" id="KW-1133">Transmembrane helix</keyword>
<dbReference type="GO" id="GO:0016020">
    <property type="term" value="C:membrane"/>
    <property type="evidence" value="ECO:0007669"/>
    <property type="project" value="UniProtKB-SubCell"/>
</dbReference>
<comment type="subcellular location">
    <subcellularLocation>
        <location evidence="1">Membrane</location>
        <topology evidence="1">Multi-pass membrane protein</topology>
    </subcellularLocation>
</comment>
<dbReference type="KEGG" id="mcos:GM418_03765"/>
<feature type="transmembrane region" description="Helical" evidence="5">
    <location>
        <begin position="77"/>
        <end position="108"/>
    </location>
</feature>
<evidence type="ECO:0000313" key="6">
    <source>
        <dbReference type="EMBL" id="QGY42798.1"/>
    </source>
</evidence>
<feature type="transmembrane region" description="Helical" evidence="5">
    <location>
        <begin position="12"/>
        <end position="29"/>
    </location>
</feature>